<dbReference type="AlphaFoldDB" id="A0A816H7F1"/>
<dbReference type="Proteomes" id="UP000663828">
    <property type="component" value="Unassembled WGS sequence"/>
</dbReference>
<evidence type="ECO:0000256" key="5">
    <source>
        <dbReference type="ARBA" id="ARBA00022723"/>
    </source>
</evidence>
<dbReference type="EC" id="3.5.4.5" evidence="4 13"/>
<dbReference type="PROSITE" id="PS00903">
    <property type="entry name" value="CYT_DCMP_DEAMINASES_1"/>
    <property type="match status" value="1"/>
</dbReference>
<dbReference type="InterPro" id="IPR016192">
    <property type="entry name" value="APOBEC/CMP_deaminase_Zn-bd"/>
</dbReference>
<comment type="catalytic activity">
    <reaction evidence="9 13">
        <text>cytidine + H2O + H(+) = uridine + NH4(+)</text>
        <dbReference type="Rhea" id="RHEA:16069"/>
        <dbReference type="ChEBI" id="CHEBI:15377"/>
        <dbReference type="ChEBI" id="CHEBI:15378"/>
        <dbReference type="ChEBI" id="CHEBI:16704"/>
        <dbReference type="ChEBI" id="CHEBI:17562"/>
        <dbReference type="ChEBI" id="CHEBI:28938"/>
        <dbReference type="EC" id="3.5.4.5"/>
    </reaction>
</comment>
<evidence type="ECO:0000256" key="11">
    <source>
        <dbReference type="PIRSR" id="PIRSR606262-2"/>
    </source>
</evidence>
<dbReference type="GO" id="GO:0055086">
    <property type="term" value="P:nucleobase-containing small molecule metabolic process"/>
    <property type="evidence" value="ECO:0007669"/>
    <property type="project" value="UniProtKB-ARBA"/>
</dbReference>
<evidence type="ECO:0000256" key="13">
    <source>
        <dbReference type="RuleBase" id="RU364006"/>
    </source>
</evidence>
<accession>A0A816H7F1</accession>
<comment type="similarity">
    <text evidence="3 13">Belongs to the cytidine and deoxycytidylate deaminase family.</text>
</comment>
<dbReference type="NCBIfam" id="TIGR01354">
    <property type="entry name" value="cyt_deam_tetra"/>
    <property type="match status" value="1"/>
</dbReference>
<keyword evidence="7 12" id="KW-0862">Zinc</keyword>
<reference evidence="15" key="1">
    <citation type="submission" date="2021-02" db="EMBL/GenBank/DDBJ databases">
        <authorList>
            <person name="Nowell W R."/>
        </authorList>
    </citation>
    <scope>NUCLEOTIDE SEQUENCE</scope>
</reference>
<dbReference type="EMBL" id="CAJNOR010016032">
    <property type="protein sequence ID" value="CAF1683979.1"/>
    <property type="molecule type" value="Genomic_DNA"/>
</dbReference>
<evidence type="ECO:0000256" key="2">
    <source>
        <dbReference type="ARBA" id="ARBA00003949"/>
    </source>
</evidence>
<dbReference type="InterPro" id="IPR006262">
    <property type="entry name" value="Cyt_deam_tetra"/>
</dbReference>
<dbReference type="GO" id="GO:0005829">
    <property type="term" value="C:cytosol"/>
    <property type="evidence" value="ECO:0007669"/>
    <property type="project" value="TreeGrafter"/>
</dbReference>
<dbReference type="GO" id="GO:0004126">
    <property type="term" value="F:cytidine deaminase activity"/>
    <property type="evidence" value="ECO:0007669"/>
    <property type="project" value="UniProtKB-UniRule"/>
</dbReference>
<dbReference type="GO" id="GO:0072527">
    <property type="term" value="P:pyrimidine-containing compound metabolic process"/>
    <property type="evidence" value="ECO:0007669"/>
    <property type="project" value="UniProtKB-ARBA"/>
</dbReference>
<dbReference type="NCBIfam" id="NF004064">
    <property type="entry name" value="PRK05578.1"/>
    <property type="match status" value="1"/>
</dbReference>
<evidence type="ECO:0000256" key="12">
    <source>
        <dbReference type="PIRSR" id="PIRSR606262-3"/>
    </source>
</evidence>
<comment type="cofactor">
    <cofactor evidence="1 12 13">
        <name>Zn(2+)</name>
        <dbReference type="ChEBI" id="CHEBI:29105"/>
    </cofactor>
</comment>
<keyword evidence="5 12" id="KW-0479">Metal-binding</keyword>
<evidence type="ECO:0000256" key="1">
    <source>
        <dbReference type="ARBA" id="ARBA00001947"/>
    </source>
</evidence>
<dbReference type="InterPro" id="IPR016193">
    <property type="entry name" value="Cytidine_deaminase-like"/>
</dbReference>
<evidence type="ECO:0000256" key="4">
    <source>
        <dbReference type="ARBA" id="ARBA00012783"/>
    </source>
</evidence>
<dbReference type="InterPro" id="IPR050202">
    <property type="entry name" value="Cyt/Deoxycyt_deaminase"/>
</dbReference>
<evidence type="ECO:0000256" key="6">
    <source>
        <dbReference type="ARBA" id="ARBA00022801"/>
    </source>
</evidence>
<dbReference type="PANTHER" id="PTHR11644:SF2">
    <property type="entry name" value="CYTIDINE DEAMINASE"/>
    <property type="match status" value="1"/>
</dbReference>
<dbReference type="Pfam" id="PF00383">
    <property type="entry name" value="dCMP_cyt_deam_1"/>
    <property type="match status" value="1"/>
</dbReference>
<dbReference type="GO" id="GO:0008270">
    <property type="term" value="F:zinc ion binding"/>
    <property type="evidence" value="ECO:0007669"/>
    <property type="project" value="UniProtKB-UniRule"/>
</dbReference>
<keyword evidence="16" id="KW-1185">Reference proteome</keyword>
<evidence type="ECO:0000256" key="10">
    <source>
        <dbReference type="PIRSR" id="PIRSR606262-1"/>
    </source>
</evidence>
<evidence type="ECO:0000256" key="3">
    <source>
        <dbReference type="ARBA" id="ARBA00006576"/>
    </source>
</evidence>
<dbReference type="Gene3D" id="3.40.140.10">
    <property type="entry name" value="Cytidine Deaminase, domain 2"/>
    <property type="match status" value="1"/>
</dbReference>
<dbReference type="PROSITE" id="PS51747">
    <property type="entry name" value="CYT_DCMP_DEAMINASES_2"/>
    <property type="match status" value="1"/>
</dbReference>
<evidence type="ECO:0000256" key="8">
    <source>
        <dbReference type="ARBA" id="ARBA00032005"/>
    </source>
</evidence>
<sequence>MEKKIVHAPPTTTLEELFREAHSAKHRAYCPYSKFRVGAALLTTSGKIYSGCNVENASYPLSTCAERTAIVKAVSEGEANFQAIAITSDVDAGYCGPCGACRQTIAEFGLDIDVYLLNPQNECKMFKFRELLPFAFTPRDLQKTRATHDIID</sequence>
<proteinExistence type="inferred from homology"/>
<dbReference type="GO" id="GO:0042802">
    <property type="term" value="F:identical protein binding"/>
    <property type="evidence" value="ECO:0007669"/>
    <property type="project" value="UniProtKB-ARBA"/>
</dbReference>
<evidence type="ECO:0000256" key="9">
    <source>
        <dbReference type="ARBA" id="ARBA00049558"/>
    </source>
</evidence>
<dbReference type="FunFam" id="3.40.140.10:FF:000008">
    <property type="entry name" value="Cytidine deaminase"/>
    <property type="match status" value="1"/>
</dbReference>
<comment type="function">
    <text evidence="2 13">This enzyme scavenges exogenous and endogenous cytidine and 2'-deoxycytidine for UMP synthesis.</text>
</comment>
<dbReference type="CDD" id="cd01283">
    <property type="entry name" value="cytidine_deaminase"/>
    <property type="match status" value="1"/>
</dbReference>
<evidence type="ECO:0000256" key="7">
    <source>
        <dbReference type="ARBA" id="ARBA00022833"/>
    </source>
</evidence>
<feature type="binding site" evidence="12">
    <location>
        <position position="64"/>
    </location>
    <ligand>
        <name>Zn(2+)</name>
        <dbReference type="ChEBI" id="CHEBI:29105"/>
        <note>catalytic</note>
    </ligand>
</feature>
<evidence type="ECO:0000313" key="15">
    <source>
        <dbReference type="EMBL" id="CAF1683979.1"/>
    </source>
</evidence>
<gene>
    <name evidence="15" type="ORF">XAT740_LOCUS61346</name>
</gene>
<feature type="active site" description="Proton donor" evidence="10">
    <location>
        <position position="66"/>
    </location>
</feature>
<protein>
    <recommendedName>
        <fullName evidence="4 13">Cytidine deaminase</fullName>
        <ecNumber evidence="4 13">3.5.4.5</ecNumber>
    </recommendedName>
    <alternativeName>
        <fullName evidence="8 13">Cytidine aminohydrolase</fullName>
    </alternativeName>
</protein>
<feature type="binding site" evidence="12">
    <location>
        <position position="98"/>
    </location>
    <ligand>
        <name>Zn(2+)</name>
        <dbReference type="ChEBI" id="CHEBI:29105"/>
        <note>catalytic</note>
    </ligand>
</feature>
<feature type="binding site" evidence="11">
    <location>
        <begin position="53"/>
        <end position="59"/>
    </location>
    <ligand>
        <name>substrate</name>
    </ligand>
</feature>
<name>A0A816H7F1_ADIRI</name>
<comment type="catalytic activity">
    <reaction evidence="13">
        <text>2'-deoxycytidine + H2O + H(+) = 2'-deoxyuridine + NH4(+)</text>
        <dbReference type="Rhea" id="RHEA:13433"/>
        <dbReference type="ChEBI" id="CHEBI:15377"/>
        <dbReference type="ChEBI" id="CHEBI:15378"/>
        <dbReference type="ChEBI" id="CHEBI:15698"/>
        <dbReference type="ChEBI" id="CHEBI:16450"/>
        <dbReference type="ChEBI" id="CHEBI:28938"/>
        <dbReference type="EC" id="3.5.4.5"/>
    </reaction>
</comment>
<evidence type="ECO:0000259" key="14">
    <source>
        <dbReference type="PROSITE" id="PS51747"/>
    </source>
</evidence>
<feature type="domain" description="CMP/dCMP-type deaminase" evidence="14">
    <location>
        <begin position="12"/>
        <end position="139"/>
    </location>
</feature>
<dbReference type="SUPFAM" id="SSF53927">
    <property type="entry name" value="Cytidine deaminase-like"/>
    <property type="match status" value="1"/>
</dbReference>
<feature type="binding site" evidence="12">
    <location>
        <position position="101"/>
    </location>
    <ligand>
        <name>Zn(2+)</name>
        <dbReference type="ChEBI" id="CHEBI:29105"/>
        <note>catalytic</note>
    </ligand>
</feature>
<dbReference type="InterPro" id="IPR002125">
    <property type="entry name" value="CMP_dCMP_dom"/>
</dbReference>
<organism evidence="15 16">
    <name type="scientific">Adineta ricciae</name>
    <name type="common">Rotifer</name>
    <dbReference type="NCBI Taxonomy" id="249248"/>
    <lineage>
        <taxon>Eukaryota</taxon>
        <taxon>Metazoa</taxon>
        <taxon>Spiralia</taxon>
        <taxon>Gnathifera</taxon>
        <taxon>Rotifera</taxon>
        <taxon>Eurotatoria</taxon>
        <taxon>Bdelloidea</taxon>
        <taxon>Adinetida</taxon>
        <taxon>Adinetidae</taxon>
        <taxon>Adineta</taxon>
    </lineage>
</organism>
<dbReference type="PANTHER" id="PTHR11644">
    <property type="entry name" value="CYTIDINE DEAMINASE"/>
    <property type="match status" value="1"/>
</dbReference>
<keyword evidence="6 13" id="KW-0378">Hydrolase</keyword>
<evidence type="ECO:0000313" key="16">
    <source>
        <dbReference type="Proteomes" id="UP000663828"/>
    </source>
</evidence>
<comment type="caution">
    <text evidence="15">The sequence shown here is derived from an EMBL/GenBank/DDBJ whole genome shotgun (WGS) entry which is preliminary data.</text>
</comment>